<gene>
    <name evidence="2" type="ORF">EV209_2187</name>
</gene>
<evidence type="ECO:0000256" key="1">
    <source>
        <dbReference type="SAM" id="Phobius"/>
    </source>
</evidence>
<reference evidence="2 3" key="1">
    <citation type="submission" date="2019-02" db="EMBL/GenBank/DDBJ databases">
        <title>Genomic Encyclopedia of Type Strains, Phase IV (KMG-IV): sequencing the most valuable type-strain genomes for metagenomic binning, comparative biology and taxonomic classification.</title>
        <authorList>
            <person name="Goeker M."/>
        </authorList>
    </citation>
    <scope>NUCLEOTIDE SEQUENCE [LARGE SCALE GENOMIC DNA]</scope>
    <source>
        <strain evidence="2 3">DSM 29486</strain>
    </source>
</reference>
<dbReference type="EMBL" id="SGXF01000004">
    <property type="protein sequence ID" value="RZS94345.1"/>
    <property type="molecule type" value="Genomic_DNA"/>
</dbReference>
<keyword evidence="1" id="KW-0472">Membrane</keyword>
<keyword evidence="3" id="KW-1185">Reference proteome</keyword>
<dbReference type="OrthoDB" id="5244042at2"/>
<dbReference type="RefSeq" id="WP_130435464.1">
    <property type="nucleotide sequence ID" value="NZ_SGXF01000004.1"/>
</dbReference>
<sequence>MSFLTENPEYLLFAVAALLMLVIVLFIMVTYLTAKYSKLEARFRIFTEGKDGNSLEKMIREAVKASKGLRGEAEEIHKEIDKLKSKTALCYQKAGVYRYDAFGDIGGRLSFTLALLDQNNDGFLISCMHGSEGCYTYLKEVVKGEAFVAISEEEQTALEEALKCEKYE</sequence>
<evidence type="ECO:0000313" key="2">
    <source>
        <dbReference type="EMBL" id="RZS94345.1"/>
    </source>
</evidence>
<comment type="caution">
    <text evidence="2">The sequence shown here is derived from an EMBL/GenBank/DDBJ whole genome shotgun (WGS) entry which is preliminary data.</text>
</comment>
<protein>
    <submittedName>
        <fullName evidence="2">Uncharacterized protein DUF4446</fullName>
    </submittedName>
</protein>
<dbReference type="InterPro" id="IPR027981">
    <property type="entry name" value="DUF4446"/>
</dbReference>
<name>A0A4Q7P3F1_9FIRM</name>
<organism evidence="2 3">
    <name type="scientific">Cuneatibacter caecimuris</name>
    <dbReference type="NCBI Taxonomy" id="1796618"/>
    <lineage>
        <taxon>Bacteria</taxon>
        <taxon>Bacillati</taxon>
        <taxon>Bacillota</taxon>
        <taxon>Clostridia</taxon>
        <taxon>Lachnospirales</taxon>
        <taxon>Lachnospiraceae</taxon>
        <taxon>Cuneatibacter</taxon>
    </lineage>
</organism>
<keyword evidence="1" id="KW-1133">Transmembrane helix</keyword>
<accession>A0A4Q7P3F1</accession>
<proteinExistence type="predicted"/>
<dbReference type="AlphaFoldDB" id="A0A4Q7P3F1"/>
<keyword evidence="1" id="KW-0812">Transmembrane</keyword>
<dbReference type="Pfam" id="PF14584">
    <property type="entry name" value="DUF4446"/>
    <property type="match status" value="1"/>
</dbReference>
<dbReference type="Proteomes" id="UP000292927">
    <property type="component" value="Unassembled WGS sequence"/>
</dbReference>
<evidence type="ECO:0000313" key="3">
    <source>
        <dbReference type="Proteomes" id="UP000292927"/>
    </source>
</evidence>
<feature type="transmembrane region" description="Helical" evidence="1">
    <location>
        <begin position="12"/>
        <end position="34"/>
    </location>
</feature>